<evidence type="ECO:0000313" key="2">
    <source>
        <dbReference type="Proteomes" id="UP000828390"/>
    </source>
</evidence>
<evidence type="ECO:0000313" key="1">
    <source>
        <dbReference type="EMBL" id="KAH3691703.1"/>
    </source>
</evidence>
<proteinExistence type="predicted"/>
<accession>A0A9D3Y4A6</accession>
<sequence length="52" mass="6240">MSEEKCRPLKKASEEDEDMQCIKPLIGKIWPEKELQTQFNARENWSFRLNLT</sequence>
<reference evidence="1" key="1">
    <citation type="journal article" date="2019" name="bioRxiv">
        <title>The Genome of the Zebra Mussel, Dreissena polymorpha: A Resource for Invasive Species Research.</title>
        <authorList>
            <person name="McCartney M.A."/>
            <person name="Auch B."/>
            <person name="Kono T."/>
            <person name="Mallez S."/>
            <person name="Zhang Y."/>
            <person name="Obille A."/>
            <person name="Becker A."/>
            <person name="Abrahante J.E."/>
            <person name="Garbe J."/>
            <person name="Badalamenti J.P."/>
            <person name="Herman A."/>
            <person name="Mangelson H."/>
            <person name="Liachko I."/>
            <person name="Sullivan S."/>
            <person name="Sone E.D."/>
            <person name="Koren S."/>
            <person name="Silverstein K.A.T."/>
            <person name="Beckman K.B."/>
            <person name="Gohl D.M."/>
        </authorList>
    </citation>
    <scope>NUCLEOTIDE SEQUENCE</scope>
    <source>
        <strain evidence="1">Duluth1</strain>
        <tissue evidence="1">Whole animal</tissue>
    </source>
</reference>
<dbReference type="AlphaFoldDB" id="A0A9D3Y4A6"/>
<dbReference type="Proteomes" id="UP000828390">
    <property type="component" value="Unassembled WGS sequence"/>
</dbReference>
<reference evidence="1" key="2">
    <citation type="submission" date="2020-11" db="EMBL/GenBank/DDBJ databases">
        <authorList>
            <person name="McCartney M.A."/>
            <person name="Auch B."/>
            <person name="Kono T."/>
            <person name="Mallez S."/>
            <person name="Becker A."/>
            <person name="Gohl D.M."/>
            <person name="Silverstein K.A.T."/>
            <person name="Koren S."/>
            <person name="Bechman K.B."/>
            <person name="Herman A."/>
            <person name="Abrahante J.E."/>
            <person name="Garbe J."/>
        </authorList>
    </citation>
    <scope>NUCLEOTIDE SEQUENCE</scope>
    <source>
        <strain evidence="1">Duluth1</strain>
        <tissue evidence="1">Whole animal</tissue>
    </source>
</reference>
<gene>
    <name evidence="1" type="ORF">DPMN_194102</name>
</gene>
<name>A0A9D3Y4A6_DREPO</name>
<keyword evidence="2" id="KW-1185">Reference proteome</keyword>
<comment type="caution">
    <text evidence="1">The sequence shown here is derived from an EMBL/GenBank/DDBJ whole genome shotgun (WGS) entry which is preliminary data.</text>
</comment>
<dbReference type="EMBL" id="JAIWYP010000031">
    <property type="protein sequence ID" value="KAH3691703.1"/>
    <property type="molecule type" value="Genomic_DNA"/>
</dbReference>
<protein>
    <submittedName>
        <fullName evidence="1">Uncharacterized protein</fullName>
    </submittedName>
</protein>
<organism evidence="1 2">
    <name type="scientific">Dreissena polymorpha</name>
    <name type="common">Zebra mussel</name>
    <name type="synonym">Mytilus polymorpha</name>
    <dbReference type="NCBI Taxonomy" id="45954"/>
    <lineage>
        <taxon>Eukaryota</taxon>
        <taxon>Metazoa</taxon>
        <taxon>Spiralia</taxon>
        <taxon>Lophotrochozoa</taxon>
        <taxon>Mollusca</taxon>
        <taxon>Bivalvia</taxon>
        <taxon>Autobranchia</taxon>
        <taxon>Heteroconchia</taxon>
        <taxon>Euheterodonta</taxon>
        <taxon>Imparidentia</taxon>
        <taxon>Neoheterodontei</taxon>
        <taxon>Myida</taxon>
        <taxon>Dreissenoidea</taxon>
        <taxon>Dreissenidae</taxon>
        <taxon>Dreissena</taxon>
    </lineage>
</organism>